<accession>A0ABN8JG26</accession>
<gene>
    <name evidence="1" type="ORF">MES4922_140079</name>
</gene>
<keyword evidence="2" id="KW-1185">Reference proteome</keyword>
<name>A0ABN8JG26_9HYPH</name>
<dbReference type="Proteomes" id="UP001152604">
    <property type="component" value="Unassembled WGS sequence"/>
</dbReference>
<sequence>MKMLAVRVFTKPKGPTWKLTTLHR</sequence>
<dbReference type="EMBL" id="CAKXZS010000006">
    <property type="protein sequence ID" value="CAH2396000.1"/>
    <property type="molecule type" value="Genomic_DNA"/>
</dbReference>
<evidence type="ECO:0000313" key="2">
    <source>
        <dbReference type="Proteomes" id="UP001152604"/>
    </source>
</evidence>
<reference evidence="1" key="1">
    <citation type="submission" date="2022-03" db="EMBL/GenBank/DDBJ databases">
        <authorList>
            <person name="Brunel B."/>
        </authorList>
    </citation>
    <scope>NUCLEOTIDE SEQUENCE</scope>
    <source>
        <strain evidence="1">STM4922sample</strain>
    </source>
</reference>
<evidence type="ECO:0000313" key="1">
    <source>
        <dbReference type="EMBL" id="CAH2396000.1"/>
    </source>
</evidence>
<comment type="caution">
    <text evidence="1">The sequence shown here is derived from an EMBL/GenBank/DDBJ whole genome shotgun (WGS) entry which is preliminary data.</text>
</comment>
<protein>
    <submittedName>
        <fullName evidence="1">Uncharacterized protein</fullName>
    </submittedName>
</protein>
<proteinExistence type="predicted"/>
<organism evidence="1 2">
    <name type="scientific">Mesorhizobium ventifaucium</name>
    <dbReference type="NCBI Taxonomy" id="666020"/>
    <lineage>
        <taxon>Bacteria</taxon>
        <taxon>Pseudomonadati</taxon>
        <taxon>Pseudomonadota</taxon>
        <taxon>Alphaproteobacteria</taxon>
        <taxon>Hyphomicrobiales</taxon>
        <taxon>Phyllobacteriaceae</taxon>
        <taxon>Mesorhizobium</taxon>
    </lineage>
</organism>